<keyword evidence="2" id="KW-0805">Transcription regulation</keyword>
<dbReference type="Proteomes" id="UP000012062">
    <property type="component" value="Unassembled WGS sequence"/>
</dbReference>
<dbReference type="EMBL" id="CAUM01000020">
    <property type="protein sequence ID" value="CCV03946.1"/>
    <property type="molecule type" value="Genomic_DNA"/>
</dbReference>
<feature type="region of interest" description="Disordered" evidence="5">
    <location>
        <begin position="124"/>
        <end position="144"/>
    </location>
</feature>
<gene>
    <name evidence="7" type="ORF">MESS2_1160067</name>
</gene>
<dbReference type="PANTHER" id="PTHR30537:SF74">
    <property type="entry name" value="HTH-TYPE TRANSCRIPTIONAL REGULATOR TRPI"/>
    <property type="match status" value="1"/>
</dbReference>
<evidence type="ECO:0000313" key="8">
    <source>
        <dbReference type="Proteomes" id="UP000012062"/>
    </source>
</evidence>
<name>M5EWA7_9HYPH</name>
<evidence type="ECO:0000256" key="2">
    <source>
        <dbReference type="ARBA" id="ARBA00023015"/>
    </source>
</evidence>
<keyword evidence="3" id="KW-0238">DNA-binding</keyword>
<dbReference type="GO" id="GO:0006351">
    <property type="term" value="P:DNA-templated transcription"/>
    <property type="evidence" value="ECO:0007669"/>
    <property type="project" value="TreeGrafter"/>
</dbReference>
<dbReference type="STRING" id="1297569.MESS2_1160067"/>
<evidence type="ECO:0000313" key="7">
    <source>
        <dbReference type="EMBL" id="CCV03946.1"/>
    </source>
</evidence>
<dbReference type="InterPro" id="IPR036388">
    <property type="entry name" value="WH-like_DNA-bd_sf"/>
</dbReference>
<dbReference type="FunFam" id="1.10.10.10:FF:000038">
    <property type="entry name" value="Glycine cleavage system transcriptional activator"/>
    <property type="match status" value="1"/>
</dbReference>
<dbReference type="eggNOG" id="COG0583">
    <property type="taxonomic scope" value="Bacteria"/>
</dbReference>
<keyword evidence="4" id="KW-0804">Transcription</keyword>
<dbReference type="PROSITE" id="PS50931">
    <property type="entry name" value="HTH_LYSR"/>
    <property type="match status" value="1"/>
</dbReference>
<dbReference type="Gene3D" id="1.10.10.10">
    <property type="entry name" value="Winged helix-like DNA-binding domain superfamily/Winged helix DNA-binding domain"/>
    <property type="match status" value="1"/>
</dbReference>
<dbReference type="PRINTS" id="PR00039">
    <property type="entry name" value="HTHLYSR"/>
</dbReference>
<dbReference type="PANTHER" id="PTHR30537">
    <property type="entry name" value="HTH-TYPE TRANSCRIPTIONAL REGULATOR"/>
    <property type="match status" value="1"/>
</dbReference>
<reference evidence="7 8" key="1">
    <citation type="submission" date="2013-02" db="EMBL/GenBank/DDBJ databases">
        <authorList>
            <person name="Genoscope - CEA"/>
        </authorList>
    </citation>
    <scope>NUCLEOTIDE SEQUENCE [LARGE SCALE GENOMIC DNA]</scope>
    <source>
        <strain evidence="7 8">STM 2683</strain>
    </source>
</reference>
<dbReference type="Pfam" id="PF00126">
    <property type="entry name" value="HTH_1"/>
    <property type="match status" value="1"/>
</dbReference>
<dbReference type="GO" id="GO:0003700">
    <property type="term" value="F:DNA-binding transcription factor activity"/>
    <property type="evidence" value="ECO:0007669"/>
    <property type="project" value="InterPro"/>
</dbReference>
<dbReference type="InterPro" id="IPR036390">
    <property type="entry name" value="WH_DNA-bd_sf"/>
</dbReference>
<keyword evidence="8" id="KW-1185">Reference proteome</keyword>
<evidence type="ECO:0000259" key="6">
    <source>
        <dbReference type="PROSITE" id="PS50931"/>
    </source>
</evidence>
<evidence type="ECO:0000256" key="4">
    <source>
        <dbReference type="ARBA" id="ARBA00023163"/>
    </source>
</evidence>
<evidence type="ECO:0000256" key="5">
    <source>
        <dbReference type="SAM" id="MobiDB-lite"/>
    </source>
</evidence>
<comment type="similarity">
    <text evidence="1">Belongs to the LysR transcriptional regulatory family.</text>
</comment>
<dbReference type="AlphaFoldDB" id="M5EWA7"/>
<dbReference type="InterPro" id="IPR058163">
    <property type="entry name" value="LysR-type_TF_proteobact-type"/>
</dbReference>
<comment type="caution">
    <text evidence="7">The sequence shown here is derived from an EMBL/GenBank/DDBJ whole genome shotgun (WGS) entry which is preliminary data.</text>
</comment>
<dbReference type="InterPro" id="IPR000847">
    <property type="entry name" value="LysR_HTH_N"/>
</dbReference>
<organism evidence="7 8">
    <name type="scientific">Mesorhizobium metallidurans STM 2683</name>
    <dbReference type="NCBI Taxonomy" id="1297569"/>
    <lineage>
        <taxon>Bacteria</taxon>
        <taxon>Pseudomonadati</taxon>
        <taxon>Pseudomonadota</taxon>
        <taxon>Alphaproteobacteria</taxon>
        <taxon>Hyphomicrobiales</taxon>
        <taxon>Phyllobacteriaceae</taxon>
        <taxon>Mesorhizobium</taxon>
    </lineage>
</organism>
<proteinExistence type="inferred from homology"/>
<accession>M5EWA7</accession>
<dbReference type="SUPFAM" id="SSF46785">
    <property type="entry name" value="Winged helix' DNA-binding domain"/>
    <property type="match status" value="1"/>
</dbReference>
<protein>
    <recommendedName>
        <fullName evidence="6">HTH lysR-type domain-containing protein</fullName>
    </recommendedName>
</protein>
<evidence type="ECO:0000256" key="3">
    <source>
        <dbReference type="ARBA" id="ARBA00023125"/>
    </source>
</evidence>
<evidence type="ECO:0000256" key="1">
    <source>
        <dbReference type="ARBA" id="ARBA00009437"/>
    </source>
</evidence>
<feature type="domain" description="HTH lysR-type" evidence="6">
    <location>
        <begin position="11"/>
        <end position="68"/>
    </location>
</feature>
<sequence length="144" mass="15194">MFLGLMAKRLPPLNPLRAFEATARHASLTKAAAELNVTHGAISHQIKALEQSLGVKLFERTGQRVKLTPHGAELLPAVSTAFDGIAAATPAHDPAGQRRHAFGVLRAGAALALDDAATGQLHGAISRHQADADPLQRRQGHSRA</sequence>
<dbReference type="GO" id="GO:0043565">
    <property type="term" value="F:sequence-specific DNA binding"/>
    <property type="evidence" value="ECO:0007669"/>
    <property type="project" value="TreeGrafter"/>
</dbReference>